<keyword evidence="2" id="KW-1185">Reference proteome</keyword>
<gene>
    <name evidence="1" type="ORF">M011DRAFT_478251</name>
</gene>
<sequence>MGSTKQDTAWDTMSDAAMTAAKLRKRAFNDPALSDLTIRTTDEEGEPIESHVHKLYLCELFGVFRSMFAPGMERAEDSVLEVGENGERIWRDFLDNIKVWELARRYECRDLEGLALKVCQGVYAALELAINEDSQATIIRDHIVDHIELYYDTCKAPAGTQIGLTLAEIVRYAQDSKIWGVNLNLYGEGDVESLVKTLPAFAQDLGWVYFQKHREEYCVRRTLSHLVR</sequence>
<evidence type="ECO:0000313" key="2">
    <source>
        <dbReference type="Proteomes" id="UP000799440"/>
    </source>
</evidence>
<accession>A0A6A6VAT7</accession>
<protein>
    <recommendedName>
        <fullName evidence="3">BTB domain-containing protein</fullName>
    </recommendedName>
</protein>
<evidence type="ECO:0000313" key="1">
    <source>
        <dbReference type="EMBL" id="KAF2746257.1"/>
    </source>
</evidence>
<dbReference type="AlphaFoldDB" id="A0A6A6VAT7"/>
<dbReference type="SUPFAM" id="SSF54695">
    <property type="entry name" value="POZ domain"/>
    <property type="match status" value="1"/>
</dbReference>
<dbReference type="EMBL" id="MU006578">
    <property type="protein sequence ID" value="KAF2746257.1"/>
    <property type="molecule type" value="Genomic_DNA"/>
</dbReference>
<evidence type="ECO:0008006" key="3">
    <source>
        <dbReference type="Google" id="ProtNLM"/>
    </source>
</evidence>
<dbReference type="Proteomes" id="UP000799440">
    <property type="component" value="Unassembled WGS sequence"/>
</dbReference>
<proteinExistence type="predicted"/>
<organism evidence="1 2">
    <name type="scientific">Sporormia fimetaria CBS 119925</name>
    <dbReference type="NCBI Taxonomy" id="1340428"/>
    <lineage>
        <taxon>Eukaryota</taxon>
        <taxon>Fungi</taxon>
        <taxon>Dikarya</taxon>
        <taxon>Ascomycota</taxon>
        <taxon>Pezizomycotina</taxon>
        <taxon>Dothideomycetes</taxon>
        <taxon>Pleosporomycetidae</taxon>
        <taxon>Pleosporales</taxon>
        <taxon>Sporormiaceae</taxon>
        <taxon>Sporormia</taxon>
    </lineage>
</organism>
<dbReference type="Gene3D" id="3.30.710.10">
    <property type="entry name" value="Potassium Channel Kv1.1, Chain A"/>
    <property type="match status" value="1"/>
</dbReference>
<name>A0A6A6VAT7_9PLEO</name>
<reference evidence="1" key="1">
    <citation type="journal article" date="2020" name="Stud. Mycol.">
        <title>101 Dothideomycetes genomes: a test case for predicting lifestyles and emergence of pathogens.</title>
        <authorList>
            <person name="Haridas S."/>
            <person name="Albert R."/>
            <person name="Binder M."/>
            <person name="Bloem J."/>
            <person name="Labutti K."/>
            <person name="Salamov A."/>
            <person name="Andreopoulos B."/>
            <person name="Baker S."/>
            <person name="Barry K."/>
            <person name="Bills G."/>
            <person name="Bluhm B."/>
            <person name="Cannon C."/>
            <person name="Castanera R."/>
            <person name="Culley D."/>
            <person name="Daum C."/>
            <person name="Ezra D."/>
            <person name="Gonzalez J."/>
            <person name="Henrissat B."/>
            <person name="Kuo A."/>
            <person name="Liang C."/>
            <person name="Lipzen A."/>
            <person name="Lutzoni F."/>
            <person name="Magnuson J."/>
            <person name="Mondo S."/>
            <person name="Nolan M."/>
            <person name="Ohm R."/>
            <person name="Pangilinan J."/>
            <person name="Park H.-J."/>
            <person name="Ramirez L."/>
            <person name="Alfaro M."/>
            <person name="Sun H."/>
            <person name="Tritt A."/>
            <person name="Yoshinaga Y."/>
            <person name="Zwiers L.-H."/>
            <person name="Turgeon B."/>
            <person name="Goodwin S."/>
            <person name="Spatafora J."/>
            <person name="Crous P."/>
            <person name="Grigoriev I."/>
        </authorList>
    </citation>
    <scope>NUCLEOTIDE SEQUENCE</scope>
    <source>
        <strain evidence="1">CBS 119925</strain>
    </source>
</reference>
<dbReference type="OrthoDB" id="6359816at2759"/>
<dbReference type="InterPro" id="IPR011333">
    <property type="entry name" value="SKP1/BTB/POZ_sf"/>
</dbReference>